<evidence type="ECO:0000256" key="6">
    <source>
        <dbReference type="RuleBase" id="RU003983"/>
    </source>
</evidence>
<sequence>MQGQHCAVCSNPRRRVKTVADLFVALLRMRYVMLRYCLALAAAAFMAACEPTPMSGPVSTQPEQGQPASFSANESARSFIRVLQTVEPVAERECRVRTSQVNCDFNIVVDDRPGQPANAYQTEDKAGRPVIAFTLALIADARNEDELAFVMGHEAAHHIEGHIARQQQNAVAGAVIFAGLATLSGGDATAVESAQRLGAQVGARTYSKDFELEADALGTIITARAGYNPLRGAEFFTRIPDPGDRFLGTHPPNASRLDTVRRTAAGL</sequence>
<dbReference type="GO" id="GO:0016020">
    <property type="term" value="C:membrane"/>
    <property type="evidence" value="ECO:0007669"/>
    <property type="project" value="TreeGrafter"/>
</dbReference>
<accession>A0A1H2Y7E5</accession>
<keyword evidence="3 6" id="KW-0378">Hydrolase</keyword>
<proteinExistence type="inferred from homology"/>
<dbReference type="Gene3D" id="3.30.2010.10">
    <property type="entry name" value="Metalloproteases ('zincins'), catalytic domain"/>
    <property type="match status" value="1"/>
</dbReference>
<dbReference type="AlphaFoldDB" id="A0A1H2Y7E5"/>
<dbReference type="STRING" id="60137.SAMN04488041_104143"/>
<dbReference type="Proteomes" id="UP000183076">
    <property type="component" value="Unassembled WGS sequence"/>
</dbReference>
<keyword evidence="4 6" id="KW-0862">Zinc</keyword>
<evidence type="ECO:0000256" key="3">
    <source>
        <dbReference type="ARBA" id="ARBA00022801"/>
    </source>
</evidence>
<evidence type="ECO:0000256" key="7">
    <source>
        <dbReference type="SAM" id="MobiDB-lite"/>
    </source>
</evidence>
<evidence type="ECO:0000313" key="10">
    <source>
        <dbReference type="Proteomes" id="UP000183076"/>
    </source>
</evidence>
<name>A0A1H2Y7E5_9RHOB</name>
<evidence type="ECO:0000256" key="5">
    <source>
        <dbReference type="ARBA" id="ARBA00023049"/>
    </source>
</evidence>
<dbReference type="Pfam" id="PF01435">
    <property type="entry name" value="Peptidase_M48"/>
    <property type="match status" value="1"/>
</dbReference>
<reference evidence="10" key="1">
    <citation type="submission" date="2016-10" db="EMBL/GenBank/DDBJ databases">
        <authorList>
            <person name="Varghese N."/>
            <person name="Submissions S."/>
        </authorList>
    </citation>
    <scope>NUCLEOTIDE SEQUENCE [LARGE SCALE GENOMIC DNA]</scope>
    <source>
        <strain evidence="10">DSM 10014</strain>
    </source>
</reference>
<protein>
    <submittedName>
        <fullName evidence="9">Peptidase family M48</fullName>
    </submittedName>
</protein>
<evidence type="ECO:0000256" key="1">
    <source>
        <dbReference type="ARBA" id="ARBA00022670"/>
    </source>
</evidence>
<keyword evidence="5 6" id="KW-0482">Metalloprotease</keyword>
<dbReference type="InterPro" id="IPR051156">
    <property type="entry name" value="Mito/Outer_Membr_Metalloprot"/>
</dbReference>
<comment type="similarity">
    <text evidence="6">Belongs to the peptidase M48 family.</text>
</comment>
<dbReference type="PANTHER" id="PTHR22726">
    <property type="entry name" value="METALLOENDOPEPTIDASE OMA1"/>
    <property type="match status" value="1"/>
</dbReference>
<dbReference type="CDD" id="cd07324">
    <property type="entry name" value="M48C_Oma1-like"/>
    <property type="match status" value="1"/>
</dbReference>
<evidence type="ECO:0000256" key="4">
    <source>
        <dbReference type="ARBA" id="ARBA00022833"/>
    </source>
</evidence>
<organism evidence="9 10">
    <name type="scientific">Sulfitobacter pontiacus</name>
    <dbReference type="NCBI Taxonomy" id="60137"/>
    <lineage>
        <taxon>Bacteria</taxon>
        <taxon>Pseudomonadati</taxon>
        <taxon>Pseudomonadota</taxon>
        <taxon>Alphaproteobacteria</taxon>
        <taxon>Rhodobacterales</taxon>
        <taxon>Roseobacteraceae</taxon>
        <taxon>Sulfitobacter</taxon>
    </lineage>
</organism>
<comment type="cofactor">
    <cofactor evidence="6">
        <name>Zn(2+)</name>
        <dbReference type="ChEBI" id="CHEBI:29105"/>
    </cofactor>
    <text evidence="6">Binds 1 zinc ion per subunit.</text>
</comment>
<feature type="region of interest" description="Disordered" evidence="7">
    <location>
        <begin position="243"/>
        <end position="267"/>
    </location>
</feature>
<evidence type="ECO:0000313" key="9">
    <source>
        <dbReference type="EMBL" id="SDX00574.1"/>
    </source>
</evidence>
<evidence type="ECO:0000259" key="8">
    <source>
        <dbReference type="Pfam" id="PF01435"/>
    </source>
</evidence>
<dbReference type="GO" id="GO:0004222">
    <property type="term" value="F:metalloendopeptidase activity"/>
    <property type="evidence" value="ECO:0007669"/>
    <property type="project" value="InterPro"/>
</dbReference>
<keyword evidence="2" id="KW-0479">Metal-binding</keyword>
<feature type="domain" description="Peptidase M48" evidence="8">
    <location>
        <begin position="86"/>
        <end position="263"/>
    </location>
</feature>
<dbReference type="GO" id="GO:0046872">
    <property type="term" value="F:metal ion binding"/>
    <property type="evidence" value="ECO:0007669"/>
    <property type="project" value="UniProtKB-KW"/>
</dbReference>
<gene>
    <name evidence="9" type="ORF">SAMN04488041_104143</name>
</gene>
<dbReference type="PANTHER" id="PTHR22726:SF1">
    <property type="entry name" value="METALLOENDOPEPTIDASE OMA1, MITOCHONDRIAL"/>
    <property type="match status" value="1"/>
</dbReference>
<dbReference type="GO" id="GO:0051603">
    <property type="term" value="P:proteolysis involved in protein catabolic process"/>
    <property type="evidence" value="ECO:0007669"/>
    <property type="project" value="TreeGrafter"/>
</dbReference>
<keyword evidence="1 6" id="KW-0645">Protease</keyword>
<evidence type="ECO:0000256" key="2">
    <source>
        <dbReference type="ARBA" id="ARBA00022723"/>
    </source>
</evidence>
<dbReference type="EMBL" id="FNNB01000004">
    <property type="protein sequence ID" value="SDX00574.1"/>
    <property type="molecule type" value="Genomic_DNA"/>
</dbReference>
<dbReference type="InterPro" id="IPR001915">
    <property type="entry name" value="Peptidase_M48"/>
</dbReference>